<dbReference type="EMBL" id="BTSY01000005">
    <property type="protein sequence ID" value="GMT29274.1"/>
    <property type="molecule type" value="Genomic_DNA"/>
</dbReference>
<gene>
    <name evidence="3" type="ORF">PFISCL1PPCAC_20571</name>
</gene>
<protein>
    <submittedName>
        <fullName evidence="3">Uncharacterized protein</fullName>
    </submittedName>
</protein>
<keyword evidence="2" id="KW-0732">Signal</keyword>
<evidence type="ECO:0000313" key="4">
    <source>
        <dbReference type="Proteomes" id="UP001432322"/>
    </source>
</evidence>
<feature type="chain" id="PRO_5043921604" evidence="2">
    <location>
        <begin position="20"/>
        <end position="92"/>
    </location>
</feature>
<comment type="caution">
    <text evidence="3">The sequence shown here is derived from an EMBL/GenBank/DDBJ whole genome shotgun (WGS) entry which is preliminary data.</text>
</comment>
<dbReference type="AlphaFoldDB" id="A0AAV5WHI1"/>
<keyword evidence="1" id="KW-0812">Transmembrane</keyword>
<sequence length="92" mass="10045">SMSLRLVVLLLFFSLLVNSSDVWGALGDSNNPSHSAVTIIFAFGLAVIVLIISIVLLTLCCCDRPPKRQTYVPVMAPTGLRNEELVVQTKEE</sequence>
<organism evidence="3 4">
    <name type="scientific">Pristionchus fissidentatus</name>
    <dbReference type="NCBI Taxonomy" id="1538716"/>
    <lineage>
        <taxon>Eukaryota</taxon>
        <taxon>Metazoa</taxon>
        <taxon>Ecdysozoa</taxon>
        <taxon>Nematoda</taxon>
        <taxon>Chromadorea</taxon>
        <taxon>Rhabditida</taxon>
        <taxon>Rhabditina</taxon>
        <taxon>Diplogasteromorpha</taxon>
        <taxon>Diplogasteroidea</taxon>
        <taxon>Neodiplogasteridae</taxon>
        <taxon>Pristionchus</taxon>
    </lineage>
</organism>
<evidence type="ECO:0000256" key="2">
    <source>
        <dbReference type="SAM" id="SignalP"/>
    </source>
</evidence>
<evidence type="ECO:0000313" key="3">
    <source>
        <dbReference type="EMBL" id="GMT29274.1"/>
    </source>
</evidence>
<keyword evidence="1" id="KW-1133">Transmembrane helix</keyword>
<name>A0AAV5WHI1_9BILA</name>
<proteinExistence type="predicted"/>
<feature type="signal peptide" evidence="2">
    <location>
        <begin position="1"/>
        <end position="19"/>
    </location>
</feature>
<keyword evidence="4" id="KW-1185">Reference proteome</keyword>
<keyword evidence="1" id="KW-0472">Membrane</keyword>
<dbReference type="Proteomes" id="UP001432322">
    <property type="component" value="Unassembled WGS sequence"/>
</dbReference>
<accession>A0AAV5WHI1</accession>
<feature type="transmembrane region" description="Helical" evidence="1">
    <location>
        <begin position="34"/>
        <end position="59"/>
    </location>
</feature>
<reference evidence="3" key="1">
    <citation type="submission" date="2023-10" db="EMBL/GenBank/DDBJ databases">
        <title>Genome assembly of Pristionchus species.</title>
        <authorList>
            <person name="Yoshida K."/>
            <person name="Sommer R.J."/>
        </authorList>
    </citation>
    <scope>NUCLEOTIDE SEQUENCE</scope>
    <source>
        <strain evidence="3">RS5133</strain>
    </source>
</reference>
<feature type="non-terminal residue" evidence="3">
    <location>
        <position position="1"/>
    </location>
</feature>
<evidence type="ECO:0000256" key="1">
    <source>
        <dbReference type="SAM" id="Phobius"/>
    </source>
</evidence>